<feature type="transmembrane region" description="Helical" evidence="1">
    <location>
        <begin position="90"/>
        <end position="109"/>
    </location>
</feature>
<gene>
    <name evidence="2" type="ORF">BME96_08565</name>
</gene>
<dbReference type="PIRSF" id="PIRSF029895">
    <property type="entry name" value="SpoIV"/>
    <property type="match status" value="1"/>
</dbReference>
<evidence type="ECO:0000313" key="3">
    <source>
        <dbReference type="Proteomes" id="UP000182945"/>
    </source>
</evidence>
<evidence type="ECO:0000313" key="2">
    <source>
        <dbReference type="EMBL" id="APC50225.1"/>
    </source>
</evidence>
<reference evidence="2 3" key="1">
    <citation type="submission" date="2016-11" db="EMBL/GenBank/DDBJ databases">
        <title>Complete genome sequencing of Virgibacillus halodenitrificans PDB-F2.</title>
        <authorList>
            <person name="Sun Z."/>
            <person name="Zhou Y."/>
            <person name="Li H."/>
        </authorList>
    </citation>
    <scope>NUCLEOTIDE SEQUENCE [LARGE SCALE GENOMIC DNA]</scope>
    <source>
        <strain evidence="2 3">PDB-F2</strain>
    </source>
</reference>
<accession>A0AAC9J6Z7</accession>
<dbReference type="KEGG" id="vhl:BME96_08565"/>
<dbReference type="EMBL" id="CP017962">
    <property type="protein sequence ID" value="APC50225.1"/>
    <property type="molecule type" value="Genomic_DNA"/>
</dbReference>
<name>A0AAC9J6Z7_VIRHA</name>
<protein>
    <submittedName>
        <fullName evidence="2">Sporulation protein YqfD</fullName>
    </submittedName>
</protein>
<dbReference type="AlphaFoldDB" id="A0AAC9J6Z7"/>
<dbReference type="Pfam" id="PF06898">
    <property type="entry name" value="YqfD"/>
    <property type="match status" value="1"/>
</dbReference>
<keyword evidence="1" id="KW-0472">Membrane</keyword>
<dbReference type="NCBIfam" id="TIGR02876">
    <property type="entry name" value="spore_yqfD"/>
    <property type="match status" value="1"/>
</dbReference>
<organism evidence="2 3">
    <name type="scientific">Virgibacillus halodenitrificans</name>
    <name type="common">Bacillus halodenitrificans</name>
    <dbReference type="NCBI Taxonomy" id="1482"/>
    <lineage>
        <taxon>Bacteria</taxon>
        <taxon>Bacillati</taxon>
        <taxon>Bacillota</taxon>
        <taxon>Bacilli</taxon>
        <taxon>Bacillales</taxon>
        <taxon>Bacillaceae</taxon>
        <taxon>Virgibacillus</taxon>
    </lineage>
</organism>
<dbReference type="InterPro" id="IPR010690">
    <property type="entry name" value="YqfD"/>
</dbReference>
<keyword evidence="1" id="KW-0812">Transmembrane</keyword>
<keyword evidence="1" id="KW-1133">Transmembrane helix</keyword>
<sequence>MINNKSHLTGYVTISVTGNLPERFFQTCANEGITVWNVKKKSAKICEGTIKLSDIQQLRKINRRKNYKIKFTEKKGYPFFLRRITKKRELMFALVCSLLLVVFLSNIIWKINITGVPKDIEEKISRKLNDYGIHSGTWIFTLDSPNKIQRELVEDIPELLWVGVHQKGTTFFLEGVEKTIVKEEEPLGPRNLIASKKGIIKKLYVSNGMPKVKVNDYVKPGDLLVSGVINENEQDEKEENKEEQSKKKYVAAEGDITATTWYEVIVNVPLTASHESLTGEQEKRYYAKLGNFQLPIWGFSDPDYQSVHRERKETPLYFLKWKMPVKIVEMVLSEKTHNKNKRTEDEAVQVGIMQAKKELKIKLGPEAKILSEKVLHESKENGKVKLNLYFNVEEDIATAQPLDQGD</sequence>
<proteinExistence type="predicted"/>
<evidence type="ECO:0000256" key="1">
    <source>
        <dbReference type="SAM" id="Phobius"/>
    </source>
</evidence>
<dbReference type="Proteomes" id="UP000182945">
    <property type="component" value="Chromosome"/>
</dbReference>